<dbReference type="Proteomes" id="UP000310506">
    <property type="component" value="Unassembled WGS sequence"/>
</dbReference>
<proteinExistence type="predicted"/>
<dbReference type="SUPFAM" id="SSF160527">
    <property type="entry name" value="V-type ATPase subunit E-like"/>
    <property type="match status" value="1"/>
</dbReference>
<organism evidence="1 2">
    <name type="scientific">Vagococcus silagei</name>
    <dbReference type="NCBI Taxonomy" id="2508885"/>
    <lineage>
        <taxon>Bacteria</taxon>
        <taxon>Bacillati</taxon>
        <taxon>Bacillota</taxon>
        <taxon>Bacilli</taxon>
        <taxon>Lactobacillales</taxon>
        <taxon>Enterococcaceae</taxon>
        <taxon>Vagococcus</taxon>
    </lineage>
</organism>
<sequence>MKDQKQSKDEMIQYILEQGKTENQAFFEKEAQKLADDFSEKMKQLESEQATRFQKQQKRMKESFDKKMQRIDLDENQAIMLAKQAYVEKIIADISSHLFALTTAQLQEMVCHIFMTNDLVGEVEVVVGEKSAAAITQAWLTEQTTTDTIYKLATEVLKNDGGFVLRQKGIEYNYLFSSILNQISEEKEYEIVSNLFENEVS</sequence>
<protein>
    <recommendedName>
        <fullName evidence="3">ATPase V</fullName>
    </recommendedName>
</protein>
<evidence type="ECO:0000313" key="2">
    <source>
        <dbReference type="Proteomes" id="UP000310506"/>
    </source>
</evidence>
<dbReference type="OrthoDB" id="2166166at2"/>
<dbReference type="EMBL" id="SDGV01000001">
    <property type="protein sequence ID" value="THB62402.1"/>
    <property type="molecule type" value="Genomic_DNA"/>
</dbReference>
<evidence type="ECO:0000313" key="1">
    <source>
        <dbReference type="EMBL" id="THB62402.1"/>
    </source>
</evidence>
<comment type="caution">
    <text evidence="1">The sequence shown here is derived from an EMBL/GenBank/DDBJ whole genome shotgun (WGS) entry which is preliminary data.</text>
</comment>
<name>A0A4S3B663_9ENTE</name>
<dbReference type="RefSeq" id="WP_136135788.1">
    <property type="nucleotide sequence ID" value="NZ_SDGV01000001.1"/>
</dbReference>
<accession>A0A4S3B663</accession>
<dbReference type="AlphaFoldDB" id="A0A4S3B663"/>
<reference evidence="1 2" key="1">
    <citation type="submission" date="2019-01" db="EMBL/GenBank/DDBJ databases">
        <title>Vagococcus silagei sp. nov. isolated from brewer's grain.</title>
        <authorList>
            <person name="Guu J.-R."/>
        </authorList>
    </citation>
    <scope>NUCLEOTIDE SEQUENCE [LARGE SCALE GENOMIC DNA]</scope>
    <source>
        <strain evidence="1 2">2B-2</strain>
    </source>
</reference>
<keyword evidence="2" id="KW-1185">Reference proteome</keyword>
<gene>
    <name evidence="1" type="ORF">ESZ54_00900</name>
</gene>
<evidence type="ECO:0008006" key="3">
    <source>
        <dbReference type="Google" id="ProtNLM"/>
    </source>
</evidence>